<dbReference type="EMBL" id="FNYD01000006">
    <property type="protein sequence ID" value="SEJ65817.1"/>
    <property type="molecule type" value="Genomic_DNA"/>
</dbReference>
<keyword evidence="1" id="KW-0574">Periplasm</keyword>
<reference evidence="3 4" key="1">
    <citation type="submission" date="2016-10" db="EMBL/GenBank/DDBJ databases">
        <authorList>
            <person name="de Groot N.N."/>
        </authorList>
    </citation>
    <scope>NUCLEOTIDE SEQUENCE [LARGE SCALE GENOMIC DNA]</scope>
    <source>
        <strain evidence="3 4">DSM 29340</strain>
    </source>
</reference>
<evidence type="ECO:0000256" key="1">
    <source>
        <dbReference type="HAMAP-Rule" id="MF_02066"/>
    </source>
</evidence>
<keyword evidence="1" id="KW-0131">Cell cycle</keyword>
<feature type="chain" id="PRO_5011800496" description="Cell division coordinator CpoB" evidence="1">
    <location>
        <begin position="20"/>
        <end position="276"/>
    </location>
</feature>
<protein>
    <recommendedName>
        <fullName evidence="1">Cell division coordinator CpoB</fullName>
    </recommendedName>
</protein>
<dbReference type="NCBIfam" id="TIGR02795">
    <property type="entry name" value="tol_pal_ybgF"/>
    <property type="match status" value="1"/>
</dbReference>
<dbReference type="Proteomes" id="UP000199379">
    <property type="component" value="Unassembled WGS sequence"/>
</dbReference>
<evidence type="ECO:0000256" key="2">
    <source>
        <dbReference type="SAM" id="MobiDB-lite"/>
    </source>
</evidence>
<keyword evidence="1" id="KW-0732">Signal</keyword>
<accession>A0A1H7APQ1</accession>
<dbReference type="RefSeq" id="WP_092366706.1">
    <property type="nucleotide sequence ID" value="NZ_BMGV01000006.1"/>
</dbReference>
<keyword evidence="4" id="KW-1185">Reference proteome</keyword>
<keyword evidence="1" id="KW-0175">Coiled coil</keyword>
<comment type="similarity">
    <text evidence="1">Belongs to the CpoB family.</text>
</comment>
<sequence precursor="true">MRIAAFALVALLSAGGAAAQDQQQTLADIRQELTVLHVEVQRLKRELSTTGAPAANVAGSTVLERVDAIEAELQRLTRKTEQLNARIDRVVADGSNRVGDLEFRLCELESDCDISQLPETSTLGGEAPAVAPPVEQPATDQTGGAETQLAVGEQADFDAATKAFEDGDYARAADLFAQFDQSYPGSPLAPQANLSRGRALEQAGDTREAARAFLASFTGAPDGAAAPEALYELGAALGRLGQTDQACVTLGEVAVRFPDAQTVGDARNEMAALGCS</sequence>
<proteinExistence type="inferred from homology"/>
<name>A0A1H7APQ1_9RHOB</name>
<evidence type="ECO:0000313" key="3">
    <source>
        <dbReference type="EMBL" id="SEJ65817.1"/>
    </source>
</evidence>
<feature type="region of interest" description="Disordered" evidence="2">
    <location>
        <begin position="118"/>
        <end position="144"/>
    </location>
</feature>
<dbReference type="GO" id="GO:0043093">
    <property type="term" value="P:FtsZ-dependent cytokinesis"/>
    <property type="evidence" value="ECO:0007669"/>
    <property type="project" value="UniProtKB-UniRule"/>
</dbReference>
<comment type="subcellular location">
    <subcellularLocation>
        <location evidence="1">Periplasm</location>
    </subcellularLocation>
</comment>
<dbReference type="InterPro" id="IPR014162">
    <property type="entry name" value="CpoB_C"/>
</dbReference>
<gene>
    <name evidence="1" type="primary">cpoB</name>
    <name evidence="3" type="ORF">SAMN05444007_10669</name>
</gene>
<dbReference type="SUPFAM" id="SSF48452">
    <property type="entry name" value="TPR-like"/>
    <property type="match status" value="1"/>
</dbReference>
<dbReference type="GO" id="GO:0030288">
    <property type="term" value="C:outer membrane-bounded periplasmic space"/>
    <property type="evidence" value="ECO:0007669"/>
    <property type="project" value="UniProtKB-UniRule"/>
</dbReference>
<dbReference type="InterPro" id="IPR019734">
    <property type="entry name" value="TPR_rpt"/>
</dbReference>
<dbReference type="InterPro" id="IPR011990">
    <property type="entry name" value="TPR-like_helical_dom_sf"/>
</dbReference>
<dbReference type="InterPro" id="IPR034706">
    <property type="entry name" value="CpoB"/>
</dbReference>
<dbReference type="STRING" id="1227549.SAMN05444007_10669"/>
<dbReference type="Gene3D" id="1.25.40.10">
    <property type="entry name" value="Tetratricopeptide repeat domain"/>
    <property type="match status" value="1"/>
</dbReference>
<dbReference type="AlphaFoldDB" id="A0A1H7APQ1"/>
<evidence type="ECO:0000313" key="4">
    <source>
        <dbReference type="Proteomes" id="UP000199379"/>
    </source>
</evidence>
<dbReference type="HAMAP" id="MF_02066">
    <property type="entry name" value="CpoB"/>
    <property type="match status" value="1"/>
</dbReference>
<keyword evidence="1" id="KW-0132">Cell division</keyword>
<dbReference type="Pfam" id="PF13174">
    <property type="entry name" value="TPR_6"/>
    <property type="match status" value="1"/>
</dbReference>
<feature type="signal peptide" evidence="1">
    <location>
        <begin position="1"/>
        <end position="19"/>
    </location>
</feature>
<dbReference type="OrthoDB" id="9763909at2"/>
<feature type="coiled-coil region" evidence="1">
    <location>
        <begin position="26"/>
        <end position="93"/>
    </location>
</feature>
<organism evidence="3 4">
    <name type="scientific">Cribrihabitans marinus</name>
    <dbReference type="NCBI Taxonomy" id="1227549"/>
    <lineage>
        <taxon>Bacteria</taxon>
        <taxon>Pseudomonadati</taxon>
        <taxon>Pseudomonadota</taxon>
        <taxon>Alphaproteobacteria</taxon>
        <taxon>Rhodobacterales</taxon>
        <taxon>Paracoccaceae</taxon>
        <taxon>Cribrihabitans</taxon>
    </lineage>
</organism>
<comment type="function">
    <text evidence="1">Mediates coordination of peptidoglycan synthesis and outer membrane constriction during cell division.</text>
</comment>